<organism evidence="4 5">
    <name type="scientific">Anaeramoeba ignava</name>
    <name type="common">Anaerobic marine amoeba</name>
    <dbReference type="NCBI Taxonomy" id="1746090"/>
    <lineage>
        <taxon>Eukaryota</taxon>
        <taxon>Metamonada</taxon>
        <taxon>Anaeramoebidae</taxon>
        <taxon>Anaeramoeba</taxon>
    </lineage>
</organism>
<proteinExistence type="predicted"/>
<evidence type="ECO:0000313" key="5">
    <source>
        <dbReference type="Proteomes" id="UP001149090"/>
    </source>
</evidence>
<dbReference type="Proteomes" id="UP001149090">
    <property type="component" value="Unassembled WGS sequence"/>
</dbReference>
<dbReference type="InterPro" id="IPR015943">
    <property type="entry name" value="WD40/YVTN_repeat-like_dom_sf"/>
</dbReference>
<gene>
    <name evidence="4" type="ORF">M0811_04041</name>
</gene>
<evidence type="ECO:0000256" key="3">
    <source>
        <dbReference type="SAM" id="MobiDB-lite"/>
    </source>
</evidence>
<dbReference type="EMBL" id="JAPDFW010000022">
    <property type="protein sequence ID" value="KAJ5079731.1"/>
    <property type="molecule type" value="Genomic_DNA"/>
</dbReference>
<keyword evidence="1" id="KW-0853">WD repeat</keyword>
<protein>
    <submittedName>
        <fullName evidence="4">Division protein</fullName>
    </submittedName>
</protein>
<evidence type="ECO:0000256" key="1">
    <source>
        <dbReference type="ARBA" id="ARBA00022574"/>
    </source>
</evidence>
<dbReference type="AlphaFoldDB" id="A0A9Q0LTM0"/>
<dbReference type="InterPro" id="IPR001680">
    <property type="entry name" value="WD40_rpt"/>
</dbReference>
<dbReference type="SUPFAM" id="SSF101898">
    <property type="entry name" value="NHL repeat"/>
    <property type="match status" value="1"/>
</dbReference>
<sequence>MRGFCSICHQFKQNGVTIITQEIIQNLPHNKRYEIGKLICFECRVQDKRPKIQTKLSQFFKSSSQTEEKTLNSQTNESNIESNSQSNIEQNIKSNSQSKLEPNIGITIQFNKTQILQNSIKDINSQKISHLLNNISTIKFSNSKIDRKFMNQIKTLTKPKSKFTKNIKYSQIPFEIQKSNTSLSNLDHITSVAFDPKDGSLISSSSSNGSIYIFDFQHYLTNSYFYRNQEKIPEPALTLKTGERISSLRWTGANEIICSFHSSPKLYAFDLLSCEENTPTQIFLTNPNKQTHSLNDIIFDKELIFGCGRNGGFVHWDRRVSIQKPVKHVLFNDLGTINSIVLVGNYLYCGSQSGSISVHDIRRNFKIVKNNMVNPKQNQPIDTLVLEPESQLILGFQLSTGNIGFFDLFTSKIKLYQNHSIKNRTRSKTALLRKHLINKSGKSHISGINSPVISRVEFLDTNLAISTEKELPFSSYYRKKPCFVKQDDSSSSLFVFSSDRRSVNLVDFTDLDHSKPLSFLSSSLVISFDAHPITNDFVGGSVFDSLFAFSDDFINIMN</sequence>
<dbReference type="InterPro" id="IPR051179">
    <property type="entry name" value="WD_repeat_multifunction"/>
</dbReference>
<feature type="region of interest" description="Disordered" evidence="3">
    <location>
        <begin position="67"/>
        <end position="95"/>
    </location>
</feature>
<comment type="caution">
    <text evidence="4">The sequence shown here is derived from an EMBL/GenBank/DDBJ whole genome shotgun (WGS) entry which is preliminary data.</text>
</comment>
<accession>A0A9Q0LTM0</accession>
<dbReference type="PANTHER" id="PTHR19857">
    <property type="entry name" value="MITOCHONDRIAL DIVISION PROTEIN 1-RELATED"/>
    <property type="match status" value="1"/>
</dbReference>
<evidence type="ECO:0000256" key="2">
    <source>
        <dbReference type="ARBA" id="ARBA00022737"/>
    </source>
</evidence>
<keyword evidence="5" id="KW-1185">Reference proteome</keyword>
<keyword evidence="2" id="KW-0677">Repeat</keyword>
<evidence type="ECO:0000313" key="4">
    <source>
        <dbReference type="EMBL" id="KAJ5079731.1"/>
    </source>
</evidence>
<dbReference type="Gene3D" id="2.130.10.10">
    <property type="entry name" value="YVTN repeat-like/Quinoprotein amine dehydrogenase"/>
    <property type="match status" value="1"/>
</dbReference>
<feature type="compositionally biased region" description="Low complexity" evidence="3">
    <location>
        <begin position="72"/>
        <end position="95"/>
    </location>
</feature>
<dbReference type="SMART" id="SM00320">
    <property type="entry name" value="WD40"/>
    <property type="match status" value="2"/>
</dbReference>
<dbReference type="PANTHER" id="PTHR19857:SF21">
    <property type="entry name" value="ANAPHASE-PROMOTING COMPLEX SUBUNIT 4 WD40 DOMAIN-CONTAINING PROTEIN"/>
    <property type="match status" value="1"/>
</dbReference>
<reference evidence="4" key="1">
    <citation type="submission" date="2022-10" db="EMBL/GenBank/DDBJ databases">
        <title>Novel sulphate-reducing endosymbionts in the free-living metamonad Anaeramoeba.</title>
        <authorList>
            <person name="Jerlstrom-Hultqvist J."/>
            <person name="Cepicka I."/>
            <person name="Gallot-Lavallee L."/>
            <person name="Salas-Leiva D."/>
            <person name="Curtis B.A."/>
            <person name="Zahonova K."/>
            <person name="Pipaliya S."/>
            <person name="Dacks J."/>
            <person name="Roger A.J."/>
        </authorList>
    </citation>
    <scope>NUCLEOTIDE SEQUENCE</scope>
    <source>
        <strain evidence="4">BMAN</strain>
    </source>
</reference>
<name>A0A9Q0LTM0_ANAIG</name>